<keyword evidence="3" id="KW-0007">Acetylation</keyword>
<keyword evidence="8" id="KW-0645">Protease</keyword>
<evidence type="ECO:0000256" key="2">
    <source>
        <dbReference type="ARBA" id="ARBA00022825"/>
    </source>
</evidence>
<dbReference type="PANTHER" id="PTHR42776:SF27">
    <property type="entry name" value="DIPEPTIDYL PEPTIDASE FAMILY MEMBER 6"/>
    <property type="match status" value="1"/>
</dbReference>
<accession>A0A1H6VZV4</accession>
<dbReference type="PANTHER" id="PTHR42776">
    <property type="entry name" value="SERINE PEPTIDASE S9 FAMILY MEMBER"/>
    <property type="match status" value="1"/>
</dbReference>
<reference evidence="9" key="1">
    <citation type="submission" date="2016-10" db="EMBL/GenBank/DDBJ databases">
        <authorList>
            <person name="Varghese N."/>
            <person name="Submissions S."/>
        </authorList>
    </citation>
    <scope>NUCLEOTIDE SEQUENCE [LARGE SCALE GENOMIC DNA]</scope>
    <source>
        <strain evidence="9">IBRC-M 10761</strain>
    </source>
</reference>
<dbReference type="Pfam" id="PF07676">
    <property type="entry name" value="PD40"/>
    <property type="match status" value="2"/>
</dbReference>
<dbReference type="GO" id="GO:0006508">
    <property type="term" value="P:proteolysis"/>
    <property type="evidence" value="ECO:0007669"/>
    <property type="project" value="InterPro"/>
</dbReference>
<dbReference type="Proteomes" id="UP000199403">
    <property type="component" value="Unassembled WGS sequence"/>
</dbReference>
<evidence type="ECO:0000256" key="5">
    <source>
        <dbReference type="ARBA" id="ARBA00032596"/>
    </source>
</evidence>
<feature type="domain" description="Peptidase S9 prolyl oligopeptidase catalytic" evidence="7">
    <location>
        <begin position="501"/>
        <end position="697"/>
    </location>
</feature>
<dbReference type="RefSeq" id="WP_092170669.1">
    <property type="nucleotide sequence ID" value="NZ_FNZH01000002.1"/>
</dbReference>
<evidence type="ECO:0000256" key="3">
    <source>
        <dbReference type="ARBA" id="ARBA00022990"/>
    </source>
</evidence>
<dbReference type="Pfam" id="PF00326">
    <property type="entry name" value="Peptidase_S9"/>
    <property type="match status" value="1"/>
</dbReference>
<dbReference type="InterPro" id="IPR011659">
    <property type="entry name" value="WD40"/>
</dbReference>
<keyword evidence="1" id="KW-0378">Hydrolase</keyword>
<keyword evidence="2" id="KW-0720">Serine protease</keyword>
<evidence type="ECO:0000256" key="1">
    <source>
        <dbReference type="ARBA" id="ARBA00022801"/>
    </source>
</evidence>
<dbReference type="OrthoDB" id="9812921at2"/>
<dbReference type="InterPro" id="IPR002471">
    <property type="entry name" value="Pept_S9_AS"/>
</dbReference>
<dbReference type="Gene3D" id="2.120.10.30">
    <property type="entry name" value="TolB, C-terminal domain"/>
    <property type="match status" value="2"/>
</dbReference>
<keyword evidence="8" id="KW-0031">Aminopeptidase</keyword>
<dbReference type="EMBL" id="FNZH01000002">
    <property type="protein sequence ID" value="SEJ05565.1"/>
    <property type="molecule type" value="Genomic_DNA"/>
</dbReference>
<evidence type="ECO:0000256" key="4">
    <source>
        <dbReference type="ARBA" id="ARBA00032284"/>
    </source>
</evidence>
<dbReference type="InterPro" id="IPR011042">
    <property type="entry name" value="6-blade_b-propeller_TolB-like"/>
</dbReference>
<evidence type="ECO:0000256" key="6">
    <source>
        <dbReference type="ARBA" id="ARBA00045885"/>
    </source>
</evidence>
<protein>
    <recommendedName>
        <fullName evidence="5">Acyl-peptide hydrolase</fullName>
    </recommendedName>
    <alternativeName>
        <fullName evidence="4">Acylaminoacyl-peptidase</fullName>
    </alternativeName>
</protein>
<evidence type="ECO:0000259" key="7">
    <source>
        <dbReference type="Pfam" id="PF00326"/>
    </source>
</evidence>
<evidence type="ECO:0000313" key="9">
    <source>
        <dbReference type="Proteomes" id="UP000199403"/>
    </source>
</evidence>
<dbReference type="AlphaFoldDB" id="A0A1H6VZV4"/>
<dbReference type="GO" id="GO:0004177">
    <property type="term" value="F:aminopeptidase activity"/>
    <property type="evidence" value="ECO:0007669"/>
    <property type="project" value="UniProtKB-KW"/>
</dbReference>
<dbReference type="GO" id="GO:0004252">
    <property type="term" value="F:serine-type endopeptidase activity"/>
    <property type="evidence" value="ECO:0007669"/>
    <property type="project" value="InterPro"/>
</dbReference>
<sequence>MPLFKALFGLLLVLVALLPPCLSFAQGFSTLSVSRFSFPSELTAHAASGHIAWAMDEQGKRNVYLAEAPDYAVRRLTHFQEDDGQEISSLQFSKDGGYLVFVRGGDHGGGNASRPVNTQNMPKMSSVDIWTISLASGEASPLTSGDYPVWGSGHNLAFIKNGEIWLKDLASEEPAKAIIQNRGRLGELRFSPDGSQLAFVANRGTHALIGVYRDESTPVNWLAPSFQRDQSPRWSPDGQSIAFVRTLGGSGAALPLLEKRHVPWEIWTADVRSGKAVRQWKAPETLAGSVPTTHGGFNLHWPMREQLVYLSYEDGWPHLYSLDLRSQEATLLSPGEFMVEQLSLHPDGKSLVFAANGGDLPDDLDRRHVATVDLTSGTFTWKSSGEGIEAYPIFTGREDEIAFFSATPKRPLLPAVLREGEVRLLGENLIPADFPTEALVAPRHVSFIAADGTRVYGQLFEPAGGPAKKAAVVFVHGGPQRQMLLGWSYMDYYSNTYAINQKLAEMGFVVLSVNYRLGIGYGYDFHRPAGTYYQGAAEYQDIKAAGEFLAGMEQVDAERIGIYGGSYGGYLTAMALARDSDLFKVGVDISGVHDMDHRYELPEGVEVAPDYAEAKQIAWESSPMADLDQWTSPVLFIHSDDDRNVGFYHSADLVRRFDELGKPYDYLVIPGDTHHWMQFSNRLRVNEATVAYLGRHLLQK</sequence>
<dbReference type="InterPro" id="IPR001375">
    <property type="entry name" value="Peptidase_S9_cat"/>
</dbReference>
<dbReference type="STRING" id="1416801.SAMN05192553_102156"/>
<dbReference type="SUPFAM" id="SSF53474">
    <property type="entry name" value="alpha/beta-Hydrolases"/>
    <property type="match status" value="1"/>
</dbReference>
<dbReference type="Gene3D" id="3.40.50.1820">
    <property type="entry name" value="alpha/beta hydrolase"/>
    <property type="match status" value="1"/>
</dbReference>
<comment type="function">
    <text evidence="6">This enzyme catalyzes the hydrolysis of the N-terminal peptide bond of an N-acetylated peptide to generate an N-acetylated amino acid and a peptide with a free N-terminus. It preferentially cleaves off Ac-Ala, Ac-Met and Ac-Ser. Also, involved in the degradation of oxidized and glycated proteins.</text>
</comment>
<dbReference type="InterPro" id="IPR029058">
    <property type="entry name" value="AB_hydrolase_fold"/>
</dbReference>
<evidence type="ECO:0000313" key="8">
    <source>
        <dbReference type="EMBL" id="SEJ05565.1"/>
    </source>
</evidence>
<gene>
    <name evidence="8" type="ORF">SAMN05192553_102156</name>
</gene>
<dbReference type="PROSITE" id="PS00708">
    <property type="entry name" value="PRO_ENDOPEP_SER"/>
    <property type="match status" value="1"/>
</dbReference>
<dbReference type="SUPFAM" id="SSF82171">
    <property type="entry name" value="DPP6 N-terminal domain-like"/>
    <property type="match status" value="1"/>
</dbReference>
<proteinExistence type="predicted"/>
<name>A0A1H6VZV4_9BACT</name>
<keyword evidence="9" id="KW-1185">Reference proteome</keyword>
<organism evidence="8 9">
    <name type="scientific">Cyclobacterium xiamenense</name>
    <dbReference type="NCBI Taxonomy" id="1297121"/>
    <lineage>
        <taxon>Bacteria</taxon>
        <taxon>Pseudomonadati</taxon>
        <taxon>Bacteroidota</taxon>
        <taxon>Cytophagia</taxon>
        <taxon>Cytophagales</taxon>
        <taxon>Cyclobacteriaceae</taxon>
        <taxon>Cyclobacterium</taxon>
    </lineage>
</organism>